<dbReference type="GO" id="GO:0003676">
    <property type="term" value="F:nucleic acid binding"/>
    <property type="evidence" value="ECO:0007669"/>
    <property type="project" value="InterPro"/>
</dbReference>
<dbReference type="EMBL" id="CAJVPI010004429">
    <property type="protein sequence ID" value="CAG8667579.1"/>
    <property type="molecule type" value="Genomic_DNA"/>
</dbReference>
<dbReference type="SUPFAM" id="SSF53098">
    <property type="entry name" value="Ribonuclease H-like"/>
    <property type="match status" value="1"/>
</dbReference>
<evidence type="ECO:0000259" key="1">
    <source>
        <dbReference type="Pfam" id="PF13358"/>
    </source>
</evidence>
<name>A0A9N9EAX5_9GLOM</name>
<accession>A0A9N9EAX5</accession>
<evidence type="ECO:0000313" key="2">
    <source>
        <dbReference type="EMBL" id="CAG8667579.1"/>
    </source>
</evidence>
<dbReference type="NCBIfam" id="NF033545">
    <property type="entry name" value="transpos_IS630"/>
    <property type="match status" value="1"/>
</dbReference>
<dbReference type="PANTHER" id="PTHR46564:SF1">
    <property type="entry name" value="TRANSPOSASE"/>
    <property type="match status" value="1"/>
</dbReference>
<dbReference type="InterPro" id="IPR036397">
    <property type="entry name" value="RNaseH_sf"/>
</dbReference>
<reference evidence="2" key="1">
    <citation type="submission" date="2021-06" db="EMBL/GenBank/DDBJ databases">
        <authorList>
            <person name="Kallberg Y."/>
            <person name="Tangrot J."/>
            <person name="Rosling A."/>
        </authorList>
    </citation>
    <scope>NUCLEOTIDE SEQUENCE</scope>
    <source>
        <strain evidence="2">BR232B</strain>
    </source>
</reference>
<gene>
    <name evidence="2" type="ORF">PBRASI_LOCUS11127</name>
</gene>
<comment type="caution">
    <text evidence="2">The sequence shown here is derived from an EMBL/GenBank/DDBJ whole genome shotgun (WGS) entry which is preliminary data.</text>
</comment>
<dbReference type="InterPro" id="IPR047655">
    <property type="entry name" value="Transpos_IS630-like"/>
</dbReference>
<protein>
    <submittedName>
        <fullName evidence="2">5997_t:CDS:1</fullName>
    </submittedName>
</protein>
<dbReference type="InterPro" id="IPR038717">
    <property type="entry name" value="Tc1-like_DDE_dom"/>
</dbReference>
<dbReference type="PANTHER" id="PTHR46564">
    <property type="entry name" value="TRANSPOSASE"/>
    <property type="match status" value="1"/>
</dbReference>
<evidence type="ECO:0000313" key="3">
    <source>
        <dbReference type="Proteomes" id="UP000789739"/>
    </source>
</evidence>
<dbReference type="InterPro" id="IPR012337">
    <property type="entry name" value="RNaseH-like_sf"/>
</dbReference>
<dbReference type="Gene3D" id="3.30.420.10">
    <property type="entry name" value="Ribonuclease H-like superfamily/Ribonuclease H"/>
    <property type="match status" value="1"/>
</dbReference>
<sequence>MADYVFEKTGERFCDATISLILKKIKYTYQVIPYRHPQQKQNLIEVVEFMERANKLPPRQILATDESGHPLNLALKRGWGPKGEKIADFKPSYGTNYSLILLIRNVEKGGIIHWELVKDAVNTEVFADFLSRVELPDEETYYLLMDNIRFHHAKKIKEILANKNIEPRYIVASNPYLNPTELAFNVIKQYVRKQRPRTEEELRSAISEIVNELNQQDLR</sequence>
<dbReference type="Pfam" id="PF13358">
    <property type="entry name" value="DDE_3"/>
    <property type="match status" value="1"/>
</dbReference>
<dbReference type="OrthoDB" id="2421251at2759"/>
<dbReference type="AlphaFoldDB" id="A0A9N9EAX5"/>
<feature type="domain" description="Tc1-like transposase DDE" evidence="1">
    <location>
        <begin position="61"/>
        <end position="203"/>
    </location>
</feature>
<feature type="non-terminal residue" evidence="2">
    <location>
        <position position="219"/>
    </location>
</feature>
<dbReference type="Proteomes" id="UP000789739">
    <property type="component" value="Unassembled WGS sequence"/>
</dbReference>
<proteinExistence type="predicted"/>
<organism evidence="2 3">
    <name type="scientific">Paraglomus brasilianum</name>
    <dbReference type="NCBI Taxonomy" id="144538"/>
    <lineage>
        <taxon>Eukaryota</taxon>
        <taxon>Fungi</taxon>
        <taxon>Fungi incertae sedis</taxon>
        <taxon>Mucoromycota</taxon>
        <taxon>Glomeromycotina</taxon>
        <taxon>Glomeromycetes</taxon>
        <taxon>Paraglomerales</taxon>
        <taxon>Paraglomeraceae</taxon>
        <taxon>Paraglomus</taxon>
    </lineage>
</organism>
<keyword evidence="3" id="KW-1185">Reference proteome</keyword>